<dbReference type="OrthoDB" id="258252at2"/>
<protein>
    <submittedName>
        <fullName evidence="3">Uncharacterized protein</fullName>
    </submittedName>
</protein>
<accession>A0A3N6P5D3</accession>
<dbReference type="RefSeq" id="WP_124147206.1">
    <property type="nucleotide sequence ID" value="NZ_CAWOKI010000242.1"/>
</dbReference>
<comment type="caution">
    <text evidence="3">The sequence shown here is derived from an EMBL/GenBank/DDBJ whole genome shotgun (WGS) entry which is preliminary data.</text>
</comment>
<dbReference type="GO" id="GO:0015067">
    <property type="term" value="F:amidinotransferase activity"/>
    <property type="evidence" value="ECO:0007669"/>
    <property type="project" value="InterPro"/>
</dbReference>
<proteinExistence type="inferred from homology"/>
<organism evidence="3 4">
    <name type="scientific">Okeania hirsuta</name>
    <dbReference type="NCBI Taxonomy" id="1458930"/>
    <lineage>
        <taxon>Bacteria</taxon>
        <taxon>Bacillati</taxon>
        <taxon>Cyanobacteriota</taxon>
        <taxon>Cyanophyceae</taxon>
        <taxon>Oscillatoriophycideae</taxon>
        <taxon>Oscillatoriales</taxon>
        <taxon>Microcoleaceae</taxon>
        <taxon>Okeania</taxon>
    </lineage>
</organism>
<name>A0A3N6P5D3_9CYAN</name>
<dbReference type="Gene3D" id="3.75.10.10">
    <property type="entry name" value="L-arginine/glycine Amidinotransferase, Chain A"/>
    <property type="match status" value="1"/>
</dbReference>
<reference evidence="3 4" key="1">
    <citation type="journal article" date="2018" name="ACS Chem. Biol.">
        <title>Ketoreductase domain dysfunction expands chemodiversity: malyngamide biosynthesis in the cyanobacterium Okeania hirsuta.</title>
        <authorList>
            <person name="Moss N.A."/>
            <person name="Leao T."/>
            <person name="Rankin M."/>
            <person name="McCullough T.M."/>
            <person name="Qu P."/>
            <person name="Korobeynikov A."/>
            <person name="Smith J.L."/>
            <person name="Gerwick L."/>
            <person name="Gerwick W.H."/>
        </authorList>
    </citation>
    <scope>NUCLEOTIDE SEQUENCE [LARGE SCALE GENOMIC DNA]</scope>
    <source>
        <strain evidence="3 4">PAB10Feb10-1</strain>
    </source>
</reference>
<dbReference type="InterPro" id="IPR033195">
    <property type="entry name" value="AmidinoTrfase"/>
</dbReference>
<comment type="similarity">
    <text evidence="1">Belongs to the amidinotransferase family.</text>
</comment>
<evidence type="ECO:0000256" key="2">
    <source>
        <dbReference type="ARBA" id="ARBA00022679"/>
    </source>
</evidence>
<keyword evidence="4" id="KW-1185">Reference proteome</keyword>
<dbReference type="EMBL" id="RCBY01000226">
    <property type="protein sequence ID" value="RQH27878.1"/>
    <property type="molecule type" value="Genomic_DNA"/>
</dbReference>
<dbReference type="SUPFAM" id="SSF55909">
    <property type="entry name" value="Pentein"/>
    <property type="match status" value="1"/>
</dbReference>
<evidence type="ECO:0000256" key="1">
    <source>
        <dbReference type="ARBA" id="ARBA00006943"/>
    </source>
</evidence>
<gene>
    <name evidence="3" type="ORF">D5R40_26360</name>
</gene>
<dbReference type="AlphaFoldDB" id="A0A3N6P5D3"/>
<dbReference type="PANTHER" id="PTHR10488:SF1">
    <property type="entry name" value="GLYCINE AMIDINOTRANSFERASE, MITOCHONDRIAL"/>
    <property type="match status" value="1"/>
</dbReference>
<evidence type="ECO:0000313" key="4">
    <source>
        <dbReference type="Proteomes" id="UP000269154"/>
    </source>
</evidence>
<evidence type="ECO:0000313" key="3">
    <source>
        <dbReference type="EMBL" id="RQH27878.1"/>
    </source>
</evidence>
<sequence>MVENARLPQIDPSVRGVDFPELADEDIPTGQFSDRVLEETQEDLAILVATLQELNVKVRRPEITNHSISFSTPNCSTCGHFNYCPRDLFLAIGNQIIEAPSPSRSRYFEMDAYKKVFLEYFHSGKSIAE</sequence>
<keyword evidence="2" id="KW-0808">Transferase</keyword>
<dbReference type="Proteomes" id="UP000269154">
    <property type="component" value="Unassembled WGS sequence"/>
</dbReference>
<dbReference type="PANTHER" id="PTHR10488">
    <property type="entry name" value="GLYCINE AMIDINOTRANSFERASE, MITOCHONDRIAL"/>
    <property type="match status" value="1"/>
</dbReference>